<protein>
    <submittedName>
        <fullName evidence="1">Uncharacterized protein</fullName>
    </submittedName>
</protein>
<dbReference type="EMBL" id="CAXAMN010006313">
    <property type="protein sequence ID" value="CAK9017207.1"/>
    <property type="molecule type" value="Genomic_DNA"/>
</dbReference>
<proteinExistence type="predicted"/>
<reference evidence="1 2" key="1">
    <citation type="submission" date="2024-02" db="EMBL/GenBank/DDBJ databases">
        <authorList>
            <person name="Chen Y."/>
            <person name="Shah S."/>
            <person name="Dougan E. K."/>
            <person name="Thang M."/>
            <person name="Chan C."/>
        </authorList>
    </citation>
    <scope>NUCLEOTIDE SEQUENCE [LARGE SCALE GENOMIC DNA]</scope>
</reference>
<name>A0ABP0JS26_9DINO</name>
<organism evidence="1 2">
    <name type="scientific">Durusdinium trenchii</name>
    <dbReference type="NCBI Taxonomy" id="1381693"/>
    <lineage>
        <taxon>Eukaryota</taxon>
        <taxon>Sar</taxon>
        <taxon>Alveolata</taxon>
        <taxon>Dinophyceae</taxon>
        <taxon>Suessiales</taxon>
        <taxon>Symbiodiniaceae</taxon>
        <taxon>Durusdinium</taxon>
    </lineage>
</organism>
<sequence length="212" mass="23806">MCFVLQFLLKARRCGELSLFVGGAKHFEKVASNQVLWHAQGVMMLRRLAEGRRREWERCESGGGAVPLGRCASADGFWRRLDCQIAWQVDVCALNGASQFTFGGGLVQNYTKLPFWRHLAIRNACAGNPKLPVSLSWEDISHEMLVLETSHLISGGSLACSACLEDLASHFWKKFRTKRLSWRKACAEGSFVPEFFSTSVLQKKECFTSILI</sequence>
<gene>
    <name evidence="1" type="ORF">CCMP2556_LOCUS12784</name>
</gene>
<evidence type="ECO:0000313" key="2">
    <source>
        <dbReference type="Proteomes" id="UP001642484"/>
    </source>
</evidence>
<keyword evidence="2" id="KW-1185">Reference proteome</keyword>
<dbReference type="Proteomes" id="UP001642484">
    <property type="component" value="Unassembled WGS sequence"/>
</dbReference>
<comment type="caution">
    <text evidence="1">The sequence shown here is derived from an EMBL/GenBank/DDBJ whole genome shotgun (WGS) entry which is preliminary data.</text>
</comment>
<accession>A0ABP0JS26</accession>
<evidence type="ECO:0000313" key="1">
    <source>
        <dbReference type="EMBL" id="CAK9017207.1"/>
    </source>
</evidence>